<accession>A0ABN7IXL9</accession>
<evidence type="ECO:0000313" key="1">
    <source>
        <dbReference type="EMBL" id="CAD6936668.1"/>
    </source>
</evidence>
<sequence length="86" mass="9157">MSSLPIPNTLPVDSEAHRLAVFTLQQLASKTKAIKSALEYGPVLRATLENPFEDLVPSVTNLLLASKLQNLTLSAGKANSALSKIV</sequence>
<dbReference type="Proteomes" id="UP000836402">
    <property type="component" value="Unassembled WGS sequence"/>
</dbReference>
<dbReference type="EMBL" id="CAJHJG010003922">
    <property type="protein sequence ID" value="CAD6936668.1"/>
    <property type="molecule type" value="Genomic_DNA"/>
</dbReference>
<evidence type="ECO:0000313" key="2">
    <source>
        <dbReference type="Proteomes" id="UP000836402"/>
    </source>
</evidence>
<comment type="caution">
    <text evidence="1">The sequence shown here is derived from an EMBL/GenBank/DDBJ whole genome shotgun (WGS) entry which is preliminary data.</text>
</comment>
<keyword evidence="2" id="KW-1185">Reference proteome</keyword>
<proteinExistence type="predicted"/>
<protein>
    <submittedName>
        <fullName evidence="1">Uncharacterized protein</fullName>
    </submittedName>
</protein>
<name>A0ABN7IXL9_9BASI</name>
<organism evidence="1 2">
    <name type="scientific">Tilletia caries</name>
    <name type="common">wheat bunt fungus</name>
    <dbReference type="NCBI Taxonomy" id="13290"/>
    <lineage>
        <taxon>Eukaryota</taxon>
        <taxon>Fungi</taxon>
        <taxon>Dikarya</taxon>
        <taxon>Basidiomycota</taxon>
        <taxon>Ustilaginomycotina</taxon>
        <taxon>Exobasidiomycetes</taxon>
        <taxon>Tilletiales</taxon>
        <taxon>Tilletiaceae</taxon>
        <taxon>Tilletia</taxon>
    </lineage>
</organism>
<reference evidence="1" key="1">
    <citation type="submission" date="2020-10" db="EMBL/GenBank/DDBJ databases">
        <authorList>
            <person name="Sedaghatjoo S."/>
        </authorList>
    </citation>
    <scope>NUCLEOTIDE SEQUENCE</scope>
    <source>
        <strain evidence="1">AZH3</strain>
    </source>
</reference>
<feature type="non-terminal residue" evidence="1">
    <location>
        <position position="86"/>
    </location>
</feature>
<gene>
    <name evidence="1" type="ORF">JKIAZH3_G2903</name>
</gene>